<dbReference type="FunCoup" id="A2G2E3">
    <property type="interactions" value="191"/>
</dbReference>
<dbReference type="STRING" id="5722.A2G2E3"/>
<dbReference type="VEuPathDB" id="TrichDB:TVAGG3_0340310"/>
<dbReference type="OrthoDB" id="10249433at2759"/>
<protein>
    <submittedName>
        <fullName evidence="2">Clan SC, family S9, unassigned serine peptidase</fullName>
    </submittedName>
</protein>
<reference evidence="2" key="2">
    <citation type="journal article" date="2007" name="Science">
        <title>Draft genome sequence of the sexually transmitted pathogen Trichomonas vaginalis.</title>
        <authorList>
            <person name="Carlton J.M."/>
            <person name="Hirt R.P."/>
            <person name="Silva J.C."/>
            <person name="Delcher A.L."/>
            <person name="Schatz M."/>
            <person name="Zhao Q."/>
            <person name="Wortman J.R."/>
            <person name="Bidwell S.L."/>
            <person name="Alsmark U.C.M."/>
            <person name="Besteiro S."/>
            <person name="Sicheritz-Ponten T."/>
            <person name="Noel C.J."/>
            <person name="Dacks J.B."/>
            <person name="Foster P.G."/>
            <person name="Simillion C."/>
            <person name="Van de Peer Y."/>
            <person name="Miranda-Saavedra D."/>
            <person name="Barton G.J."/>
            <person name="Westrop G.D."/>
            <person name="Mueller S."/>
            <person name="Dessi D."/>
            <person name="Fiori P.L."/>
            <person name="Ren Q."/>
            <person name="Paulsen I."/>
            <person name="Zhang H."/>
            <person name="Bastida-Corcuera F.D."/>
            <person name="Simoes-Barbosa A."/>
            <person name="Brown M.T."/>
            <person name="Hayes R.D."/>
            <person name="Mukherjee M."/>
            <person name="Okumura C.Y."/>
            <person name="Schneider R."/>
            <person name="Smith A.J."/>
            <person name="Vanacova S."/>
            <person name="Villalvazo M."/>
            <person name="Haas B.J."/>
            <person name="Pertea M."/>
            <person name="Feldblyum T.V."/>
            <person name="Utterback T.R."/>
            <person name="Shu C.L."/>
            <person name="Osoegawa K."/>
            <person name="de Jong P.J."/>
            <person name="Hrdy I."/>
            <person name="Horvathova L."/>
            <person name="Zubacova Z."/>
            <person name="Dolezal P."/>
            <person name="Malik S.B."/>
            <person name="Logsdon J.M. Jr."/>
            <person name="Henze K."/>
            <person name="Gupta A."/>
            <person name="Wang C.C."/>
            <person name="Dunne R.L."/>
            <person name="Upcroft J.A."/>
            <person name="Upcroft P."/>
            <person name="White O."/>
            <person name="Salzberg S.L."/>
            <person name="Tang P."/>
            <person name="Chiu C.-H."/>
            <person name="Lee Y.-S."/>
            <person name="Embley T.M."/>
            <person name="Coombs G.H."/>
            <person name="Mottram J.C."/>
            <person name="Tachezy J."/>
            <person name="Fraser-Liggett C.M."/>
            <person name="Johnson P.J."/>
        </authorList>
    </citation>
    <scope>NUCLEOTIDE SEQUENCE [LARGE SCALE GENOMIC DNA]</scope>
    <source>
        <strain evidence="2">G3</strain>
    </source>
</reference>
<reference evidence="2" key="1">
    <citation type="submission" date="2006-10" db="EMBL/GenBank/DDBJ databases">
        <authorList>
            <person name="Amadeo P."/>
            <person name="Zhao Q."/>
            <person name="Wortman J."/>
            <person name="Fraser-Liggett C."/>
            <person name="Carlton J."/>
        </authorList>
    </citation>
    <scope>NUCLEOTIDE SEQUENCE</scope>
    <source>
        <strain evidence="2">G3</strain>
    </source>
</reference>
<dbReference type="Proteomes" id="UP000001542">
    <property type="component" value="Unassembled WGS sequence"/>
</dbReference>
<name>A2G2E3_TRIV3</name>
<feature type="domain" description="Serine aminopeptidase S33" evidence="1">
    <location>
        <begin position="66"/>
        <end position="180"/>
    </location>
</feature>
<dbReference type="PANTHER" id="PTHR43358">
    <property type="entry name" value="ALPHA/BETA-HYDROLASE"/>
    <property type="match status" value="1"/>
</dbReference>
<dbReference type="PANTHER" id="PTHR43358:SF4">
    <property type="entry name" value="ALPHA_BETA HYDROLASE FOLD-1 DOMAIN-CONTAINING PROTEIN"/>
    <property type="match status" value="1"/>
</dbReference>
<dbReference type="VEuPathDB" id="TrichDB:TVAG_316560"/>
<dbReference type="OMA" id="WNELLWK"/>
<dbReference type="AlphaFoldDB" id="A2G2E3"/>
<evidence type="ECO:0000313" key="2">
    <source>
        <dbReference type="EMBL" id="EAX88678.1"/>
    </source>
</evidence>
<dbReference type="Pfam" id="PF12146">
    <property type="entry name" value="Hydrolase_4"/>
    <property type="match status" value="1"/>
</dbReference>
<evidence type="ECO:0000313" key="3">
    <source>
        <dbReference type="Proteomes" id="UP000001542"/>
    </source>
</evidence>
<dbReference type="eggNOG" id="KOG1552">
    <property type="taxonomic scope" value="Eukaryota"/>
</dbReference>
<dbReference type="InterPro" id="IPR022742">
    <property type="entry name" value="Hydrolase_4"/>
</dbReference>
<dbReference type="EMBL" id="DS114280">
    <property type="protein sequence ID" value="EAX88678.1"/>
    <property type="molecule type" value="Genomic_DNA"/>
</dbReference>
<dbReference type="InterPro" id="IPR029058">
    <property type="entry name" value="AB_hydrolase_fold"/>
</dbReference>
<gene>
    <name evidence="2" type="ORF">TVAG_316560</name>
</gene>
<dbReference type="Gene3D" id="3.40.50.1820">
    <property type="entry name" value="alpha/beta hydrolase"/>
    <property type="match status" value="1"/>
</dbReference>
<dbReference type="RefSeq" id="XP_001301608.1">
    <property type="nucleotide sequence ID" value="XM_001301607.1"/>
</dbReference>
<dbReference type="InterPro" id="IPR052920">
    <property type="entry name" value="DNA-binding_regulatory"/>
</dbReference>
<keyword evidence="3" id="KW-1185">Reference proteome</keyword>
<proteinExistence type="predicted"/>
<accession>A2G2E3</accession>
<dbReference type="SMR" id="A2G2E3"/>
<dbReference type="SUPFAM" id="SSF53474">
    <property type="entry name" value="alpha/beta-Hydrolases"/>
    <property type="match status" value="1"/>
</dbReference>
<evidence type="ECO:0000259" key="1">
    <source>
        <dbReference type="Pfam" id="PF12146"/>
    </source>
</evidence>
<dbReference type="KEGG" id="tva:4746338"/>
<sequence length="288" mass="31834">MLVSQGVKAIIRPPRQVYQLGDIPQFNKIPGYGQILRIGFAVVSKRGYRMYGSFYEAPDAISGNPVVFYLHGNASNQLEGRFAVSLFVPLGISVSCFDFIGCGASEGDYVTLGHFEVDDTNTLIEQICDTFNCTKFAIWGRSMGAATAILYAAKYKTPKAIVADSSFTSLVDLAKQIAKQRLIPESIFNSLFPSIKEQILKQLDFDVDSLDIIEAVKQVTIPITFIHGEKDNFINPMNSQILYSLCPSNDKNLKIVKGSHNTDRSQSVLLDATTFICHHLGLDVEFEA</sequence>
<organism evidence="2 3">
    <name type="scientific">Trichomonas vaginalis (strain ATCC PRA-98 / G3)</name>
    <dbReference type="NCBI Taxonomy" id="412133"/>
    <lineage>
        <taxon>Eukaryota</taxon>
        <taxon>Metamonada</taxon>
        <taxon>Parabasalia</taxon>
        <taxon>Trichomonadida</taxon>
        <taxon>Trichomonadidae</taxon>
        <taxon>Trichomonas</taxon>
    </lineage>
</organism>
<dbReference type="InParanoid" id="A2G2E3"/>